<keyword evidence="3" id="KW-1185">Reference proteome</keyword>
<comment type="caution">
    <text evidence="2">The sequence shown here is derived from an EMBL/GenBank/DDBJ whole genome shotgun (WGS) entry which is preliminary data.</text>
</comment>
<feature type="compositionally biased region" description="Low complexity" evidence="1">
    <location>
        <begin position="90"/>
        <end position="99"/>
    </location>
</feature>
<dbReference type="PANTHER" id="PTHR33623">
    <property type="entry name" value="OS04G0572500 PROTEIN"/>
    <property type="match status" value="1"/>
</dbReference>
<evidence type="ECO:0000313" key="3">
    <source>
        <dbReference type="Proteomes" id="UP000257109"/>
    </source>
</evidence>
<proteinExistence type="predicted"/>
<feature type="compositionally biased region" description="Basic residues" evidence="1">
    <location>
        <begin position="100"/>
        <end position="109"/>
    </location>
</feature>
<name>A0A371HSG4_MUCPR</name>
<dbReference type="PANTHER" id="PTHR33623:SF17">
    <property type="entry name" value="DUF4378 DOMAIN-CONTAINING PROTEIN"/>
    <property type="match status" value="1"/>
</dbReference>
<organism evidence="2 3">
    <name type="scientific">Mucuna pruriens</name>
    <name type="common">Velvet bean</name>
    <name type="synonym">Dolichos pruriens</name>
    <dbReference type="NCBI Taxonomy" id="157652"/>
    <lineage>
        <taxon>Eukaryota</taxon>
        <taxon>Viridiplantae</taxon>
        <taxon>Streptophyta</taxon>
        <taxon>Embryophyta</taxon>
        <taxon>Tracheophyta</taxon>
        <taxon>Spermatophyta</taxon>
        <taxon>Magnoliopsida</taxon>
        <taxon>eudicotyledons</taxon>
        <taxon>Gunneridae</taxon>
        <taxon>Pentapetalae</taxon>
        <taxon>rosids</taxon>
        <taxon>fabids</taxon>
        <taxon>Fabales</taxon>
        <taxon>Fabaceae</taxon>
        <taxon>Papilionoideae</taxon>
        <taxon>50 kb inversion clade</taxon>
        <taxon>NPAAA clade</taxon>
        <taxon>indigoferoid/millettioid clade</taxon>
        <taxon>Phaseoleae</taxon>
        <taxon>Mucuna</taxon>
    </lineage>
</organism>
<reference evidence="2" key="1">
    <citation type="submission" date="2018-05" db="EMBL/GenBank/DDBJ databases">
        <title>Draft genome of Mucuna pruriens seed.</title>
        <authorList>
            <person name="Nnadi N.E."/>
            <person name="Vos R."/>
            <person name="Hasami M.H."/>
            <person name="Devisetty U.K."/>
            <person name="Aguiy J.C."/>
        </authorList>
    </citation>
    <scope>NUCLEOTIDE SEQUENCE [LARGE SCALE GENOMIC DNA]</scope>
    <source>
        <strain evidence="2">JCA_2017</strain>
    </source>
</reference>
<feature type="non-terminal residue" evidence="2">
    <location>
        <position position="1"/>
    </location>
</feature>
<evidence type="ECO:0000313" key="2">
    <source>
        <dbReference type="EMBL" id="RDY05707.1"/>
    </source>
</evidence>
<sequence>MSTQVQQQRRFNSMERRPKMLKDFLSDNLNSCSSSGFKSLPRKPNNNNSMHSLIQMELKPSSNSPFQTLMNTIRSISLFTSMRKSPSVLSLPRSLSRKLSSSRRRRRRSSQVCNEINITTVKIKDIIRWKSFRDVVEPSSHPPPPLDFIMAPTATTTTTTSSSSGSGWSDFSPSSWEEPQNDNVEAGKRFFSPLVVGKDSGATEALTCQEEQQHSPVSVLQVGEDEFSPFDQSLANIQRRKQKFIQTVQKLESLAKFDLASLDQCLSLDDNSGYDEEYEDDDGDDNDIEEQDWIEEKAKQLLHCVKARASAHGCRNYLDTLLLDFFREELSGSRNQDKNDEEFELETLRIAEDWINGSLQFAYDTGHDNKDAYIKDMDRRDQWNRFEEEQEELAFEIETAILHSLVADLLNLDATLISRNDLGLLALQHLRPKSENTSFPAYVENLPVQI</sequence>
<dbReference type="OrthoDB" id="1669163at2759"/>
<dbReference type="STRING" id="157652.A0A371HSG4"/>
<feature type="region of interest" description="Disordered" evidence="1">
    <location>
        <begin position="155"/>
        <end position="180"/>
    </location>
</feature>
<evidence type="ECO:0000256" key="1">
    <source>
        <dbReference type="SAM" id="MobiDB-lite"/>
    </source>
</evidence>
<feature type="compositionally biased region" description="Low complexity" evidence="1">
    <location>
        <begin position="155"/>
        <end position="176"/>
    </location>
</feature>
<dbReference type="AlphaFoldDB" id="A0A371HSG4"/>
<gene>
    <name evidence="2" type="ORF">CR513_10421</name>
</gene>
<evidence type="ECO:0008006" key="4">
    <source>
        <dbReference type="Google" id="ProtNLM"/>
    </source>
</evidence>
<protein>
    <recommendedName>
        <fullName evidence="4">DUF4378 domain-containing protein</fullName>
    </recommendedName>
</protein>
<accession>A0A371HSG4</accession>
<feature type="region of interest" description="Disordered" evidence="1">
    <location>
        <begin position="90"/>
        <end position="111"/>
    </location>
</feature>
<dbReference type="Proteomes" id="UP000257109">
    <property type="component" value="Unassembled WGS sequence"/>
</dbReference>
<dbReference type="EMBL" id="QJKJ01001826">
    <property type="protein sequence ID" value="RDY05707.1"/>
    <property type="molecule type" value="Genomic_DNA"/>
</dbReference>